<evidence type="ECO:0000256" key="1">
    <source>
        <dbReference type="SAM" id="MobiDB-lite"/>
    </source>
</evidence>
<sequence length="97" mass="12201">MDDWQRRQYEQQYEQQRERQQREREDGLLRQQEEERQRQEARQREEEQRHREVEADRCYWHNEDGLHQRTQALKGFNTLWKRLGLGSKTGPAHGRRR</sequence>
<dbReference type="RefSeq" id="WP_048677197.1">
    <property type="nucleotide sequence ID" value="NZ_CBTJ020000119.1"/>
</dbReference>
<name>W6M9U3_9GAMM</name>
<reference evidence="2" key="1">
    <citation type="submission" date="2013-07" db="EMBL/GenBank/DDBJ databases">
        <authorList>
            <person name="McIlroy S."/>
        </authorList>
    </citation>
    <scope>NUCLEOTIDE SEQUENCE [LARGE SCALE GENOMIC DNA]</scope>
    <source>
        <strain evidence="2">Run_A_D11</strain>
    </source>
</reference>
<keyword evidence="3" id="KW-1185">Reference proteome</keyword>
<evidence type="ECO:0000313" key="2">
    <source>
        <dbReference type="EMBL" id="CDI04776.1"/>
    </source>
</evidence>
<gene>
    <name evidence="2" type="ORF">BN873_p70014</name>
</gene>
<dbReference type="Proteomes" id="UP000035760">
    <property type="component" value="Unassembled WGS sequence"/>
</dbReference>
<dbReference type="AlphaFoldDB" id="W6M9U3"/>
<organism evidence="2 3">
    <name type="scientific">Candidatus Competibacter denitrificans Run_A_D11</name>
    <dbReference type="NCBI Taxonomy" id="1400863"/>
    <lineage>
        <taxon>Bacteria</taxon>
        <taxon>Pseudomonadati</taxon>
        <taxon>Pseudomonadota</taxon>
        <taxon>Gammaproteobacteria</taxon>
        <taxon>Candidatus Competibacteraceae</taxon>
        <taxon>Candidatus Competibacter</taxon>
    </lineage>
</organism>
<comment type="caution">
    <text evidence="2">The sequence shown here is derived from an EMBL/GenBank/DDBJ whole genome shotgun (WGS) entry which is preliminary data.</text>
</comment>
<feature type="region of interest" description="Disordered" evidence="1">
    <location>
        <begin position="1"/>
        <end position="55"/>
    </location>
</feature>
<reference evidence="2" key="2">
    <citation type="submission" date="2014-03" db="EMBL/GenBank/DDBJ databases">
        <title>Candidatus Competibacter-lineage genomes retrieved from metagenomes reveal functional metabolic diversity.</title>
        <authorList>
            <person name="McIlroy S.J."/>
            <person name="Albertsen M."/>
            <person name="Andresen E.K."/>
            <person name="Saunders A.M."/>
            <person name="Kristiansen R."/>
            <person name="Stokholm-Bjerregaard M."/>
            <person name="Nielsen K.L."/>
            <person name="Nielsen P.H."/>
        </authorList>
    </citation>
    <scope>NUCLEOTIDE SEQUENCE</scope>
    <source>
        <strain evidence="2">Run_A_D11</strain>
    </source>
</reference>
<evidence type="ECO:0000313" key="3">
    <source>
        <dbReference type="Proteomes" id="UP000035760"/>
    </source>
</evidence>
<dbReference type="EMBL" id="CBTJ020000119">
    <property type="protein sequence ID" value="CDI04776.1"/>
    <property type="molecule type" value="Genomic_DNA"/>
</dbReference>
<protein>
    <submittedName>
        <fullName evidence="2">Uncharacterized protein</fullName>
    </submittedName>
</protein>
<proteinExistence type="predicted"/>
<accession>W6M9U3</accession>